<dbReference type="GO" id="GO:0015833">
    <property type="term" value="P:peptide transport"/>
    <property type="evidence" value="ECO:0007669"/>
    <property type="project" value="InterPro"/>
</dbReference>
<sequence length="424" mass="47810">MLNKLKEKFLPGYLKLKPARDELTDDYIVNIQNLSVSFKVKAGMLHAVRDVSIKIKRGEILGIVGESGSGKSVTVKSLIGFNDNSKTKADNLDFLKWDLLTADKTSWKYIRGSKIAYIPQDPLLSLNPTKRIGKQVIESILITKKRKLQQKIFDLKEEYKIDNDINKLKKEIAEAKELYKAQTTKKAVEDKLYEVLDFIGIKNIKQRIKDYPHEFSGGMRQRIVIAMAIVSEPDLIIADEPTTALDVTIQAKVLDIIKKLRDRYNIAIVLISHNIGLVANFCDFVYVMYAGKIVEQGLIKDIFTNPRHPYTWALISSIPDSNSDQELQSIPGTPPNLLIPPIGDAFAPRNKYATKIDFEKQPPLFTVNGSKTHKAATWLLHPDSPIKGIPANVLEKIKVAKKSIEIKEAIKAKKIKNKNLEANQ</sequence>
<evidence type="ECO:0000256" key="7">
    <source>
        <dbReference type="ARBA" id="ARBA00023136"/>
    </source>
</evidence>
<dbReference type="PANTHER" id="PTHR43297:SF2">
    <property type="entry name" value="DIPEPTIDE TRANSPORT ATP-BINDING PROTEIN DPPD"/>
    <property type="match status" value="1"/>
</dbReference>
<dbReference type="Pfam" id="PF00005">
    <property type="entry name" value="ABC_tran"/>
    <property type="match status" value="1"/>
</dbReference>
<comment type="similarity">
    <text evidence="2">Belongs to the ABC transporter superfamily.</text>
</comment>
<dbReference type="Proteomes" id="UP000028523">
    <property type="component" value="Unassembled WGS sequence"/>
</dbReference>
<name>A0A084U4B3_MALIO</name>
<evidence type="ECO:0000313" key="9">
    <source>
        <dbReference type="EMBL" id="KFB07799.1"/>
    </source>
</evidence>
<dbReference type="Pfam" id="PF08352">
    <property type="entry name" value="oligo_HPY"/>
    <property type="match status" value="1"/>
</dbReference>
<dbReference type="SUPFAM" id="SSF52540">
    <property type="entry name" value="P-loop containing nucleoside triphosphate hydrolases"/>
    <property type="match status" value="1"/>
</dbReference>
<keyword evidence="7" id="KW-0472">Membrane</keyword>
<proteinExistence type="inferred from homology"/>
<keyword evidence="3" id="KW-0813">Transport</keyword>
<dbReference type="EMBL" id="AWQU01000062">
    <property type="protein sequence ID" value="KFB07799.1"/>
    <property type="molecule type" value="Genomic_DNA"/>
</dbReference>
<dbReference type="PANTHER" id="PTHR43297">
    <property type="entry name" value="OLIGOPEPTIDE TRANSPORT ATP-BINDING PROTEIN APPD"/>
    <property type="match status" value="1"/>
</dbReference>
<dbReference type="CDD" id="cd03257">
    <property type="entry name" value="ABC_NikE_OppD_transporters"/>
    <property type="match status" value="1"/>
</dbReference>
<dbReference type="NCBIfam" id="TIGR01727">
    <property type="entry name" value="oligo_HPY"/>
    <property type="match status" value="1"/>
</dbReference>
<accession>A0A084U4B3</accession>
<dbReference type="AlphaFoldDB" id="A0A084U4B3"/>
<evidence type="ECO:0000256" key="3">
    <source>
        <dbReference type="ARBA" id="ARBA00022448"/>
    </source>
</evidence>
<dbReference type="PROSITE" id="PS00211">
    <property type="entry name" value="ABC_TRANSPORTER_1"/>
    <property type="match status" value="1"/>
</dbReference>
<dbReference type="RefSeq" id="WP_036451505.1">
    <property type="nucleotide sequence ID" value="NZ_AWQU01000062.1"/>
</dbReference>
<evidence type="ECO:0000256" key="5">
    <source>
        <dbReference type="ARBA" id="ARBA00022741"/>
    </source>
</evidence>
<evidence type="ECO:0000256" key="6">
    <source>
        <dbReference type="ARBA" id="ARBA00022840"/>
    </source>
</evidence>
<dbReference type="SMART" id="SM00382">
    <property type="entry name" value="AAA"/>
    <property type="match status" value="1"/>
</dbReference>
<evidence type="ECO:0000256" key="1">
    <source>
        <dbReference type="ARBA" id="ARBA00004202"/>
    </source>
</evidence>
<dbReference type="InterPro" id="IPR003439">
    <property type="entry name" value="ABC_transporter-like_ATP-bd"/>
</dbReference>
<keyword evidence="5" id="KW-0547">Nucleotide-binding</keyword>
<keyword evidence="4" id="KW-1003">Cell membrane</keyword>
<evidence type="ECO:0000313" key="10">
    <source>
        <dbReference type="Proteomes" id="UP000028523"/>
    </source>
</evidence>
<dbReference type="InterPro" id="IPR027417">
    <property type="entry name" value="P-loop_NTPase"/>
</dbReference>
<organism evidence="9 10">
    <name type="scientific">Malacoplasma iowae DK-CPA</name>
    <dbReference type="NCBI Taxonomy" id="1394179"/>
    <lineage>
        <taxon>Bacteria</taxon>
        <taxon>Bacillati</taxon>
        <taxon>Mycoplasmatota</taxon>
        <taxon>Mycoplasmoidales</taxon>
        <taxon>Mycoplasmoidaceae</taxon>
        <taxon>Malacoplasma</taxon>
    </lineage>
</organism>
<feature type="domain" description="ABC transporter" evidence="8">
    <location>
        <begin position="29"/>
        <end position="315"/>
    </location>
</feature>
<evidence type="ECO:0000256" key="2">
    <source>
        <dbReference type="ARBA" id="ARBA00005417"/>
    </source>
</evidence>
<protein>
    <submittedName>
        <fullName evidence="9">ABC dipeptide/oligopeptide/nickel transporter ATP-binding subunit</fullName>
    </submittedName>
</protein>
<dbReference type="GO" id="GO:0016887">
    <property type="term" value="F:ATP hydrolysis activity"/>
    <property type="evidence" value="ECO:0007669"/>
    <property type="project" value="InterPro"/>
</dbReference>
<evidence type="ECO:0000256" key="4">
    <source>
        <dbReference type="ARBA" id="ARBA00022475"/>
    </source>
</evidence>
<dbReference type="PROSITE" id="PS50893">
    <property type="entry name" value="ABC_TRANSPORTER_2"/>
    <property type="match status" value="1"/>
</dbReference>
<dbReference type="Gene3D" id="3.40.50.300">
    <property type="entry name" value="P-loop containing nucleotide triphosphate hydrolases"/>
    <property type="match status" value="1"/>
</dbReference>
<reference evidence="9 10" key="1">
    <citation type="journal article" date="2014" name="PLoS ONE">
        <title>Reduction of Hydrogen Peroxide Accumulation and Toxicity by a Catalase from Mycoplasma iowae.</title>
        <authorList>
            <person name="Pritchard R.E."/>
            <person name="Prassinos A.J."/>
            <person name="Osborne J.D."/>
            <person name="Raviv Z."/>
            <person name="Balish M.F."/>
        </authorList>
    </citation>
    <scope>NUCLEOTIDE SEQUENCE [LARGE SCALE GENOMIC DNA]</scope>
    <source>
        <strain evidence="9 10">DK-CPA</strain>
    </source>
</reference>
<dbReference type="InterPro" id="IPR050388">
    <property type="entry name" value="ABC_Ni/Peptide_Import"/>
</dbReference>
<gene>
    <name evidence="9" type="primary">dppd</name>
    <name evidence="9" type="ORF">P271_661</name>
</gene>
<evidence type="ECO:0000259" key="8">
    <source>
        <dbReference type="PROSITE" id="PS50893"/>
    </source>
</evidence>
<comment type="subcellular location">
    <subcellularLocation>
        <location evidence="1">Cell membrane</location>
        <topology evidence="1">Peripheral membrane protein</topology>
    </subcellularLocation>
</comment>
<dbReference type="InterPro" id="IPR003593">
    <property type="entry name" value="AAA+_ATPase"/>
</dbReference>
<dbReference type="InterPro" id="IPR013563">
    <property type="entry name" value="Oligopep_ABC_C"/>
</dbReference>
<dbReference type="GO" id="GO:0005886">
    <property type="term" value="C:plasma membrane"/>
    <property type="evidence" value="ECO:0007669"/>
    <property type="project" value="UniProtKB-SubCell"/>
</dbReference>
<keyword evidence="6 9" id="KW-0067">ATP-binding</keyword>
<dbReference type="GO" id="GO:0005524">
    <property type="term" value="F:ATP binding"/>
    <property type="evidence" value="ECO:0007669"/>
    <property type="project" value="UniProtKB-KW"/>
</dbReference>
<dbReference type="InterPro" id="IPR017871">
    <property type="entry name" value="ABC_transporter-like_CS"/>
</dbReference>
<comment type="caution">
    <text evidence="9">The sequence shown here is derived from an EMBL/GenBank/DDBJ whole genome shotgun (WGS) entry which is preliminary data.</text>
</comment>
<keyword evidence="10" id="KW-1185">Reference proteome</keyword>